<reference key="1">
    <citation type="journal article" date="2007" name="Nature">
        <title>The medaka draft genome and insights into vertebrate genome evolution.</title>
        <authorList>
            <person name="Kasahara M."/>
            <person name="Naruse K."/>
            <person name="Sasaki S."/>
            <person name="Nakatani Y."/>
            <person name="Qu W."/>
            <person name="Ahsan B."/>
            <person name="Yamada T."/>
            <person name="Nagayasu Y."/>
            <person name="Doi K."/>
            <person name="Kasai Y."/>
            <person name="Jindo T."/>
            <person name="Kobayashi D."/>
            <person name="Shimada A."/>
            <person name="Toyoda A."/>
            <person name="Kuroki Y."/>
            <person name="Fujiyama A."/>
            <person name="Sasaki T."/>
            <person name="Shimizu A."/>
            <person name="Asakawa S."/>
            <person name="Shimizu N."/>
            <person name="Hashimoto S."/>
            <person name="Yang J."/>
            <person name="Lee Y."/>
            <person name="Matsushima K."/>
            <person name="Sugano S."/>
            <person name="Sakaizumi M."/>
            <person name="Narita T."/>
            <person name="Ohishi K."/>
            <person name="Haga S."/>
            <person name="Ohta F."/>
            <person name="Nomoto H."/>
            <person name="Nogata K."/>
            <person name="Morishita T."/>
            <person name="Endo T."/>
            <person name="Shin-I T."/>
            <person name="Takeda H."/>
            <person name="Morishita S."/>
            <person name="Kohara Y."/>
        </authorList>
    </citation>
    <scope>NUCLEOTIDE SEQUENCE [LARGE SCALE GENOMIC DNA]</scope>
    <source>
        <strain>Hd-rR</strain>
    </source>
</reference>
<dbReference type="AlphaFoldDB" id="A0A3P9HU27"/>
<reference evidence="1" key="3">
    <citation type="submission" date="2025-08" db="UniProtKB">
        <authorList>
            <consortium name="Ensembl"/>
        </authorList>
    </citation>
    <scope>IDENTIFICATION</scope>
    <source>
        <strain evidence="1">HSOK</strain>
    </source>
</reference>
<dbReference type="Proteomes" id="UP000265200">
    <property type="component" value="Chromosome 1"/>
</dbReference>
<dbReference type="Ensembl" id="ENSORLT00015018024.1">
    <property type="protein sequence ID" value="ENSORLP00015011220.1"/>
    <property type="gene ID" value="ENSORLG00015012027.1"/>
</dbReference>
<proteinExistence type="predicted"/>
<reference evidence="1" key="4">
    <citation type="submission" date="2025-09" db="UniProtKB">
        <authorList>
            <consortium name="Ensembl"/>
        </authorList>
    </citation>
    <scope>IDENTIFICATION</scope>
    <source>
        <strain evidence="1">HSOK</strain>
    </source>
</reference>
<accession>A0A3P9HU27</accession>
<reference evidence="1 2" key="2">
    <citation type="submission" date="2017-04" db="EMBL/GenBank/DDBJ databases">
        <title>CpG methylation of centromeres and impact of large insertions on vertebrate speciation.</title>
        <authorList>
            <person name="Ichikawa K."/>
            <person name="Yoshimura J."/>
            <person name="Morishita S."/>
        </authorList>
    </citation>
    <scope>NUCLEOTIDE SEQUENCE</scope>
    <source>
        <strain evidence="1 2">HSOK</strain>
    </source>
</reference>
<sequence length="107" mass="12546">MGFFARLWETYLSPVLIKDPVLFRFWVQQVSDKLLKCGFDSCSKRLSRSLWQTPRHVAKTTQHYRAKLFVEVLVGPEHKENRKSNTFSGIRFMSFTPTGLSNMIMPF</sequence>
<organism evidence="1 2">
    <name type="scientific">Oryzias latipes</name>
    <name type="common">Japanese rice fish</name>
    <name type="synonym">Japanese killifish</name>
    <dbReference type="NCBI Taxonomy" id="8090"/>
    <lineage>
        <taxon>Eukaryota</taxon>
        <taxon>Metazoa</taxon>
        <taxon>Chordata</taxon>
        <taxon>Craniata</taxon>
        <taxon>Vertebrata</taxon>
        <taxon>Euteleostomi</taxon>
        <taxon>Actinopterygii</taxon>
        <taxon>Neopterygii</taxon>
        <taxon>Teleostei</taxon>
        <taxon>Neoteleostei</taxon>
        <taxon>Acanthomorphata</taxon>
        <taxon>Ovalentaria</taxon>
        <taxon>Atherinomorphae</taxon>
        <taxon>Beloniformes</taxon>
        <taxon>Adrianichthyidae</taxon>
        <taxon>Oryziinae</taxon>
        <taxon>Oryzias</taxon>
    </lineage>
</organism>
<evidence type="ECO:0000313" key="1">
    <source>
        <dbReference type="Ensembl" id="ENSORLP00015011220.1"/>
    </source>
</evidence>
<evidence type="ECO:0000313" key="2">
    <source>
        <dbReference type="Proteomes" id="UP000265200"/>
    </source>
</evidence>
<name>A0A3P9HU27_ORYLA</name>
<protein>
    <submittedName>
        <fullName evidence="1">Uncharacterized protein</fullName>
    </submittedName>
</protein>